<evidence type="ECO:0000256" key="6">
    <source>
        <dbReference type="ARBA" id="ARBA00022679"/>
    </source>
</evidence>
<dbReference type="EMBL" id="CAJOBC010005394">
    <property type="protein sequence ID" value="CAF3862449.1"/>
    <property type="molecule type" value="Genomic_DNA"/>
</dbReference>
<dbReference type="Gene3D" id="3.90.176.10">
    <property type="entry name" value="Toxin ADP-ribosyltransferase, Chain A, domain 1"/>
    <property type="match status" value="1"/>
</dbReference>
<comment type="similarity">
    <text evidence="2 10">Belongs to the Arg-specific ADP-ribosyltransferase family.</text>
</comment>
<evidence type="ECO:0000256" key="7">
    <source>
        <dbReference type="ARBA" id="ARBA00022695"/>
    </source>
</evidence>
<organism evidence="12 15">
    <name type="scientific">Didymodactylos carnosus</name>
    <dbReference type="NCBI Taxonomy" id="1234261"/>
    <lineage>
        <taxon>Eukaryota</taxon>
        <taxon>Metazoa</taxon>
        <taxon>Spiralia</taxon>
        <taxon>Gnathifera</taxon>
        <taxon>Rotifera</taxon>
        <taxon>Eurotatoria</taxon>
        <taxon>Bdelloidea</taxon>
        <taxon>Philodinida</taxon>
        <taxon>Philodinidae</taxon>
        <taxon>Didymodactylos</taxon>
    </lineage>
</organism>
<keyword evidence="6 10" id="KW-0808">Transferase</keyword>
<evidence type="ECO:0000256" key="1">
    <source>
        <dbReference type="ARBA" id="ARBA00004613"/>
    </source>
</evidence>
<dbReference type="Proteomes" id="UP000682733">
    <property type="component" value="Unassembled WGS sequence"/>
</dbReference>
<comment type="catalytic activity">
    <reaction evidence="9 10">
        <text>L-arginyl-[protein] + NAD(+) = N(omega)-(ADP-D-ribosyl)-L-arginyl-[protein] + nicotinamide + H(+)</text>
        <dbReference type="Rhea" id="RHEA:19149"/>
        <dbReference type="Rhea" id="RHEA-COMP:10532"/>
        <dbReference type="Rhea" id="RHEA-COMP:15087"/>
        <dbReference type="ChEBI" id="CHEBI:15378"/>
        <dbReference type="ChEBI" id="CHEBI:17154"/>
        <dbReference type="ChEBI" id="CHEBI:29965"/>
        <dbReference type="ChEBI" id="CHEBI:57540"/>
        <dbReference type="ChEBI" id="CHEBI:142554"/>
        <dbReference type="EC" id="2.4.2.31"/>
    </reaction>
</comment>
<dbReference type="PANTHER" id="PTHR10339">
    <property type="entry name" value="ADP-RIBOSYLTRANSFERASE"/>
    <property type="match status" value="1"/>
</dbReference>
<dbReference type="EC" id="2.4.2.31" evidence="10"/>
<dbReference type="InterPro" id="IPR000768">
    <property type="entry name" value="ART"/>
</dbReference>
<dbReference type="OrthoDB" id="423533at2759"/>
<comment type="caution">
    <text evidence="12">The sequence shown here is derived from an EMBL/GenBank/DDBJ whole genome shotgun (WGS) entry which is preliminary data.</text>
</comment>
<reference evidence="12" key="1">
    <citation type="submission" date="2021-02" db="EMBL/GenBank/DDBJ databases">
        <authorList>
            <person name="Nowell W R."/>
        </authorList>
    </citation>
    <scope>NUCLEOTIDE SEQUENCE</scope>
</reference>
<comment type="subcellular location">
    <subcellularLocation>
        <location evidence="1">Secreted</location>
    </subcellularLocation>
</comment>
<protein>
    <recommendedName>
        <fullName evidence="10">NAD(P)(+)--arginine ADP-ribosyltransferase</fullName>
        <ecNumber evidence="10">2.4.2.31</ecNumber>
    </recommendedName>
    <alternativeName>
        <fullName evidence="10">Mono(ADP-ribosyl)transferase</fullName>
    </alternativeName>
</protein>
<dbReference type="EMBL" id="CAJNOQ010005394">
    <property type="protein sequence ID" value="CAF1097294.1"/>
    <property type="molecule type" value="Genomic_DNA"/>
</dbReference>
<keyword evidence="4" id="KW-0800">Toxin</keyword>
<gene>
    <name evidence="12" type="ORF">GPM918_LOCUS18569</name>
    <name evidence="11" type="ORF">OVA965_LOCUS4711</name>
    <name evidence="14" type="ORF">SRO942_LOCUS18566</name>
    <name evidence="13" type="ORF">TMI583_LOCUS4709</name>
</gene>
<keyword evidence="8" id="KW-0843">Virulence</keyword>
<evidence type="ECO:0000256" key="8">
    <source>
        <dbReference type="ARBA" id="ARBA00023026"/>
    </source>
</evidence>
<dbReference type="GO" id="GO:0106274">
    <property type="term" value="F:NAD+-protein-arginine ADP-ribosyltransferase activity"/>
    <property type="evidence" value="ECO:0007669"/>
    <property type="project" value="UniProtKB-EC"/>
</dbReference>
<dbReference type="GO" id="GO:0003950">
    <property type="term" value="F:NAD+ poly-ADP-ribosyltransferase activity"/>
    <property type="evidence" value="ECO:0007669"/>
    <property type="project" value="TreeGrafter"/>
</dbReference>
<keyword evidence="15" id="KW-1185">Reference proteome</keyword>
<keyword evidence="10" id="KW-0521">NADP</keyword>
<evidence type="ECO:0000256" key="9">
    <source>
        <dbReference type="ARBA" id="ARBA00047597"/>
    </source>
</evidence>
<evidence type="ECO:0000313" key="11">
    <source>
        <dbReference type="EMBL" id="CAF0802316.1"/>
    </source>
</evidence>
<keyword evidence="7" id="KW-0548">Nucleotidyltransferase</keyword>
<keyword evidence="3" id="KW-0964">Secreted</keyword>
<dbReference type="GO" id="GO:0090729">
    <property type="term" value="F:toxin activity"/>
    <property type="evidence" value="ECO:0007669"/>
    <property type="project" value="UniProtKB-KW"/>
</dbReference>
<evidence type="ECO:0000256" key="5">
    <source>
        <dbReference type="ARBA" id="ARBA00022676"/>
    </source>
</evidence>
<dbReference type="InterPro" id="IPR050999">
    <property type="entry name" value="ADP-ribosyltransferase_ARG"/>
</dbReference>
<dbReference type="Proteomes" id="UP000663829">
    <property type="component" value="Unassembled WGS sequence"/>
</dbReference>
<evidence type="ECO:0000256" key="4">
    <source>
        <dbReference type="ARBA" id="ARBA00022656"/>
    </source>
</evidence>
<keyword evidence="5 10" id="KW-0328">Glycosyltransferase</keyword>
<accession>A0A814NXP8</accession>
<evidence type="ECO:0000313" key="12">
    <source>
        <dbReference type="EMBL" id="CAF1097294.1"/>
    </source>
</evidence>
<dbReference type="PANTHER" id="PTHR10339:SF25">
    <property type="entry name" value="SECRETED EXOENZYME S"/>
    <property type="match status" value="1"/>
</dbReference>
<keyword evidence="10" id="KW-0520">NAD</keyword>
<dbReference type="Proteomes" id="UP000677228">
    <property type="component" value="Unassembled WGS sequence"/>
</dbReference>
<dbReference type="SUPFAM" id="SSF56399">
    <property type="entry name" value="ADP-ribosylation"/>
    <property type="match status" value="1"/>
</dbReference>
<dbReference type="EMBL" id="CAJNOK010001264">
    <property type="protein sequence ID" value="CAF0802316.1"/>
    <property type="molecule type" value="Genomic_DNA"/>
</dbReference>
<dbReference type="Pfam" id="PF01129">
    <property type="entry name" value="ART"/>
    <property type="match status" value="1"/>
</dbReference>
<evidence type="ECO:0000313" key="15">
    <source>
        <dbReference type="Proteomes" id="UP000663829"/>
    </source>
</evidence>
<evidence type="ECO:0000256" key="10">
    <source>
        <dbReference type="RuleBase" id="RU361228"/>
    </source>
</evidence>
<dbReference type="Proteomes" id="UP000681722">
    <property type="component" value="Unassembled WGS sequence"/>
</dbReference>
<dbReference type="AlphaFoldDB" id="A0A814NXP8"/>
<evidence type="ECO:0000256" key="3">
    <source>
        <dbReference type="ARBA" id="ARBA00022525"/>
    </source>
</evidence>
<sequence>MAFNVKLLNSRFVANLQEEPKQMLTPIIGYEKEPLLPLEEACEPLNTILKDLPQQIWVAKQNCKEPSDGLTQDESAAIYLYTMEWSVSKESLYSILNCALRQADRGNLIPWFRYLKLLFTALYKLPSESHRTVWRGVNADISSDYSHGDKKVWWSLSSCTSTLKILELPQYLGKSGVRTLFSIETSNGKSIRAHSYFKTVDEILLLPGSYFHVASVVSPADGPHIIHLKEKQPPFLLLQPPFDGAAIRQRNPTSAALESYFSKQQKTTTNNQSKKDKKKFLHVKSIISLNRPQCVNITKKNSLLFQRNFTTRKVEQPWASIPAKPRKTKTKILLSTRESYSFML</sequence>
<dbReference type="EMBL" id="CAJOBA010001264">
    <property type="protein sequence ID" value="CAF3585752.1"/>
    <property type="molecule type" value="Genomic_DNA"/>
</dbReference>
<evidence type="ECO:0000313" key="13">
    <source>
        <dbReference type="EMBL" id="CAF3585752.1"/>
    </source>
</evidence>
<dbReference type="PROSITE" id="PS51996">
    <property type="entry name" value="TR_MART"/>
    <property type="match status" value="1"/>
</dbReference>
<name>A0A814NXP8_9BILA</name>
<dbReference type="GO" id="GO:0016779">
    <property type="term" value="F:nucleotidyltransferase activity"/>
    <property type="evidence" value="ECO:0007669"/>
    <property type="project" value="UniProtKB-KW"/>
</dbReference>
<dbReference type="GO" id="GO:0005576">
    <property type="term" value="C:extracellular region"/>
    <property type="evidence" value="ECO:0007669"/>
    <property type="project" value="UniProtKB-SubCell"/>
</dbReference>
<evidence type="ECO:0000313" key="14">
    <source>
        <dbReference type="EMBL" id="CAF3862449.1"/>
    </source>
</evidence>
<evidence type="ECO:0000256" key="2">
    <source>
        <dbReference type="ARBA" id="ARBA00009558"/>
    </source>
</evidence>
<proteinExistence type="inferred from homology"/>